<accession>A0ABW4NKZ0</accession>
<organism evidence="1 2">
    <name type="scientific">Carnobacterium antarcticum</name>
    <dbReference type="NCBI Taxonomy" id="2126436"/>
    <lineage>
        <taxon>Bacteria</taxon>
        <taxon>Bacillati</taxon>
        <taxon>Bacillota</taxon>
        <taxon>Bacilli</taxon>
        <taxon>Lactobacillales</taxon>
        <taxon>Carnobacteriaceae</taxon>
        <taxon>Carnobacterium</taxon>
    </lineage>
</organism>
<protein>
    <submittedName>
        <fullName evidence="1">Uncharacterized protein</fullName>
    </submittedName>
</protein>
<proteinExistence type="predicted"/>
<gene>
    <name evidence="1" type="ORF">ACFSBK_02905</name>
</gene>
<comment type="caution">
    <text evidence="1">The sequence shown here is derived from an EMBL/GenBank/DDBJ whole genome shotgun (WGS) entry which is preliminary data.</text>
</comment>
<evidence type="ECO:0000313" key="1">
    <source>
        <dbReference type="EMBL" id="MFD1798810.1"/>
    </source>
</evidence>
<dbReference type="RefSeq" id="WP_058919212.1">
    <property type="nucleotide sequence ID" value="NZ_JBHSQC010000015.1"/>
</dbReference>
<name>A0ABW4NKZ0_9LACT</name>
<keyword evidence="2" id="KW-1185">Reference proteome</keyword>
<dbReference type="EMBL" id="JBHUFF010000008">
    <property type="protein sequence ID" value="MFD1798810.1"/>
    <property type="molecule type" value="Genomic_DNA"/>
</dbReference>
<sequence>MDKEHLLTTKITISGTFQDFQLYSGKFYLWTTKNELNIYNWNKWMQQLTSIDRPIYFEPQPTEQLTIKTEELEPFRERTVLFTEPLYDSVIFNHVLYYSDPSGFYRYSLMNKEAEKELIYPLPVFQINLSSSGRMALAAGEKGLFEYLVSHNYLFQQTKHALTPRLFQLSSTYTSRTEWLQQDLIQYGDPSQQETHLLRFVSQKGVLSLTYILPLNQTANDSPLQIRELPLALSFNRPSMNDGSLFAFETDKYKVKKNPFYRSQTIHLLTASHPLSENQATDPDALVVSERNKQLSVTLQDDPILSLPSSTIKKWRIYSRTRYYRNQLHLLFPHELVLYLFTEVKR</sequence>
<reference evidence="2" key="1">
    <citation type="journal article" date="2019" name="Int. J. Syst. Evol. Microbiol.">
        <title>The Global Catalogue of Microorganisms (GCM) 10K type strain sequencing project: providing services to taxonomists for standard genome sequencing and annotation.</title>
        <authorList>
            <consortium name="The Broad Institute Genomics Platform"/>
            <consortium name="The Broad Institute Genome Sequencing Center for Infectious Disease"/>
            <person name="Wu L."/>
            <person name="Ma J."/>
        </authorList>
    </citation>
    <scope>NUCLEOTIDE SEQUENCE [LARGE SCALE GENOMIC DNA]</scope>
    <source>
        <strain evidence="2">KCTC 42143</strain>
    </source>
</reference>
<dbReference type="Proteomes" id="UP001597285">
    <property type="component" value="Unassembled WGS sequence"/>
</dbReference>
<evidence type="ECO:0000313" key="2">
    <source>
        <dbReference type="Proteomes" id="UP001597285"/>
    </source>
</evidence>